<feature type="signal peptide" evidence="1">
    <location>
        <begin position="1"/>
        <end position="31"/>
    </location>
</feature>
<evidence type="ECO:0008006" key="4">
    <source>
        <dbReference type="Google" id="ProtNLM"/>
    </source>
</evidence>
<comment type="caution">
    <text evidence="2">The sequence shown here is derived from an EMBL/GenBank/DDBJ whole genome shotgun (WGS) entry which is preliminary data.</text>
</comment>
<evidence type="ECO:0000313" key="2">
    <source>
        <dbReference type="EMBL" id="KAJ3832752.1"/>
    </source>
</evidence>
<evidence type="ECO:0000256" key="1">
    <source>
        <dbReference type="SAM" id="SignalP"/>
    </source>
</evidence>
<feature type="chain" id="PRO_5041362142" description="rRNA N-glycosidase" evidence="1">
    <location>
        <begin position="32"/>
        <end position="268"/>
    </location>
</feature>
<dbReference type="Proteomes" id="UP001163846">
    <property type="component" value="Unassembled WGS sequence"/>
</dbReference>
<keyword evidence="3" id="KW-1185">Reference proteome</keyword>
<accession>A0AA38U5H8</accession>
<evidence type="ECO:0000313" key="3">
    <source>
        <dbReference type="Proteomes" id="UP001163846"/>
    </source>
</evidence>
<reference evidence="2" key="1">
    <citation type="submission" date="2022-08" db="EMBL/GenBank/DDBJ databases">
        <authorList>
            <consortium name="DOE Joint Genome Institute"/>
            <person name="Min B."/>
            <person name="Riley R."/>
            <person name="Sierra-Patev S."/>
            <person name="Naranjo-Ortiz M."/>
            <person name="Looney B."/>
            <person name="Konkel Z."/>
            <person name="Slot J.C."/>
            <person name="Sakamoto Y."/>
            <person name="Steenwyk J.L."/>
            <person name="Rokas A."/>
            <person name="Carro J."/>
            <person name="Camarero S."/>
            <person name="Ferreira P."/>
            <person name="Molpeceres G."/>
            <person name="Ruiz-Duenas F.J."/>
            <person name="Serrano A."/>
            <person name="Henrissat B."/>
            <person name="Drula E."/>
            <person name="Hughes K.W."/>
            <person name="Mata J.L."/>
            <person name="Ishikawa N.K."/>
            <person name="Vargas-Isla R."/>
            <person name="Ushijima S."/>
            <person name="Smith C.A."/>
            <person name="Ahrendt S."/>
            <person name="Andreopoulos W."/>
            <person name="He G."/>
            <person name="Labutti K."/>
            <person name="Lipzen A."/>
            <person name="Ng V."/>
            <person name="Sandor L."/>
            <person name="Barry K."/>
            <person name="Martinez A.T."/>
            <person name="Xiao Y."/>
            <person name="Gibbons J.G."/>
            <person name="Terashima K."/>
            <person name="Hibbett D.S."/>
            <person name="Grigoriev I.V."/>
        </authorList>
    </citation>
    <scope>NUCLEOTIDE SEQUENCE</scope>
    <source>
        <strain evidence="2">TFB9207</strain>
    </source>
</reference>
<dbReference type="AlphaFoldDB" id="A0AA38U5H8"/>
<sequence length="268" mass="30494">MAIPIAPHTISLASLFLLLLLASALQPGLMAAPLSVAVQTPPIEQNIERRELELKIYARRMVKHPSKLEVVQTNTLQPNEWLEIILGKEQILDIVAKSKNEWRIDPAKLPSPYSIKTDTEIHSTFLIGTVYFPSLFIKEKLFGNPLSSLRRAEIHGILQVVSEISEPATPVDRILAVVAIVHWIESLETSNPGVRFDWQHYIQFDPWWDTKELFSSDEARDEVNAWFRNSPEEKSSNVWEFSLYQFFDLAGTYRSPAMDANLNDSIIG</sequence>
<dbReference type="EMBL" id="MU806862">
    <property type="protein sequence ID" value="KAJ3832752.1"/>
    <property type="molecule type" value="Genomic_DNA"/>
</dbReference>
<keyword evidence="1" id="KW-0732">Signal</keyword>
<protein>
    <recommendedName>
        <fullName evidence="4">rRNA N-glycosidase</fullName>
    </recommendedName>
</protein>
<organism evidence="2 3">
    <name type="scientific">Lentinula raphanica</name>
    <dbReference type="NCBI Taxonomy" id="153919"/>
    <lineage>
        <taxon>Eukaryota</taxon>
        <taxon>Fungi</taxon>
        <taxon>Dikarya</taxon>
        <taxon>Basidiomycota</taxon>
        <taxon>Agaricomycotina</taxon>
        <taxon>Agaricomycetes</taxon>
        <taxon>Agaricomycetidae</taxon>
        <taxon>Agaricales</taxon>
        <taxon>Marasmiineae</taxon>
        <taxon>Omphalotaceae</taxon>
        <taxon>Lentinula</taxon>
    </lineage>
</organism>
<proteinExistence type="predicted"/>
<gene>
    <name evidence="2" type="ORF">F5878DRAFT_646508</name>
</gene>
<name>A0AA38U5H8_9AGAR</name>